<organism evidence="4 5">
    <name type="scientific">Gomphillus americanus</name>
    <dbReference type="NCBI Taxonomy" id="1940652"/>
    <lineage>
        <taxon>Eukaryota</taxon>
        <taxon>Fungi</taxon>
        <taxon>Dikarya</taxon>
        <taxon>Ascomycota</taxon>
        <taxon>Pezizomycotina</taxon>
        <taxon>Lecanoromycetes</taxon>
        <taxon>OSLEUM clade</taxon>
        <taxon>Ostropomycetidae</taxon>
        <taxon>Ostropales</taxon>
        <taxon>Graphidaceae</taxon>
        <taxon>Gomphilloideae</taxon>
        <taxon>Gomphillus</taxon>
    </lineage>
</organism>
<proteinExistence type="predicted"/>
<evidence type="ECO:0000259" key="3">
    <source>
        <dbReference type="Pfam" id="PF24866"/>
    </source>
</evidence>
<feature type="domain" description="DUF7732" evidence="3">
    <location>
        <begin position="126"/>
        <end position="244"/>
    </location>
</feature>
<dbReference type="Proteomes" id="UP000664169">
    <property type="component" value="Unassembled WGS sequence"/>
</dbReference>
<protein>
    <recommendedName>
        <fullName evidence="3">DUF7732 domain-containing protein</fullName>
    </recommendedName>
</protein>
<evidence type="ECO:0000256" key="1">
    <source>
        <dbReference type="SAM" id="MobiDB-lite"/>
    </source>
</evidence>
<comment type="caution">
    <text evidence="4">The sequence shown here is derived from an EMBL/GenBank/DDBJ whole genome shotgun (WGS) entry which is preliminary data.</text>
</comment>
<accession>A0A8H3FVZ9</accession>
<feature type="signal peptide" evidence="2">
    <location>
        <begin position="1"/>
        <end position="19"/>
    </location>
</feature>
<feature type="compositionally biased region" description="Low complexity" evidence="1">
    <location>
        <begin position="78"/>
        <end position="107"/>
    </location>
</feature>
<dbReference type="PANTHER" id="PTHR42091:SF1">
    <property type="entry name" value="CONSERVED GLYCINE-RICH PROTEIN (AFU_ORTHOLOGUE AFUA_7G02440)"/>
    <property type="match status" value="1"/>
</dbReference>
<evidence type="ECO:0000313" key="4">
    <source>
        <dbReference type="EMBL" id="CAF9931774.1"/>
    </source>
</evidence>
<dbReference type="PANTHER" id="PTHR42091">
    <property type="entry name" value="CONSERVED GLYCINE-RICH PROTEIN (AFU_ORTHOLOGUE AFUA_7G02440)"/>
    <property type="match status" value="1"/>
</dbReference>
<evidence type="ECO:0000256" key="2">
    <source>
        <dbReference type="SAM" id="SignalP"/>
    </source>
</evidence>
<feature type="compositionally biased region" description="Gly residues" evidence="1">
    <location>
        <begin position="51"/>
        <end position="77"/>
    </location>
</feature>
<evidence type="ECO:0000313" key="5">
    <source>
        <dbReference type="Proteomes" id="UP000664169"/>
    </source>
</evidence>
<dbReference type="Pfam" id="PF24866">
    <property type="entry name" value="DUF7732"/>
    <property type="match status" value="1"/>
</dbReference>
<dbReference type="InterPro" id="IPR056634">
    <property type="entry name" value="DUF7732"/>
</dbReference>
<dbReference type="EMBL" id="CAJPDQ010000040">
    <property type="protein sequence ID" value="CAF9931774.1"/>
    <property type="molecule type" value="Genomic_DNA"/>
</dbReference>
<dbReference type="AlphaFoldDB" id="A0A8H3FVZ9"/>
<name>A0A8H3FVZ9_9LECA</name>
<sequence>MRCSIPAITVLLLPPLAASLNIPAPNAADSLAIRSPDVVVHEQILERRRGGGGGGGKGGGSSSGGSSSGGSSSGGSSSGSSSGSSGSSGSTGSTGSSGSSSGSSGSRGVTGGGSTSATPRYTGGAFAGGATAPYAAGRSLPRTGVSPLLLGGGLGLLGGALLFGGHPFYYYPYSHTYPYSDPNSHQNSSLPVSCVCAQYNPCGCDDTDNSTSTIQQELQDGTANITTVNGTKTVVVNGTLDNGTDTSGAVALFHAGSTAVWPVALMVGAMIWGL</sequence>
<feature type="region of interest" description="Disordered" evidence="1">
    <location>
        <begin position="47"/>
        <end position="117"/>
    </location>
</feature>
<gene>
    <name evidence="4" type="ORF">GOMPHAMPRED_006398</name>
</gene>
<feature type="chain" id="PRO_5034742557" description="DUF7732 domain-containing protein" evidence="2">
    <location>
        <begin position="20"/>
        <end position="274"/>
    </location>
</feature>
<keyword evidence="2" id="KW-0732">Signal</keyword>
<keyword evidence="5" id="KW-1185">Reference proteome</keyword>
<reference evidence="4" key="1">
    <citation type="submission" date="2021-03" db="EMBL/GenBank/DDBJ databases">
        <authorList>
            <person name="Tagirdzhanova G."/>
        </authorList>
    </citation>
    <scope>NUCLEOTIDE SEQUENCE</scope>
</reference>
<dbReference type="OrthoDB" id="5425547at2759"/>